<feature type="transmembrane region" description="Helical" evidence="1">
    <location>
        <begin position="7"/>
        <end position="26"/>
    </location>
</feature>
<keyword evidence="1" id="KW-1133">Transmembrane helix</keyword>
<dbReference type="AlphaFoldDB" id="A0A4Q0YFE0"/>
<dbReference type="EMBL" id="PDKJ01000003">
    <property type="protein sequence ID" value="RXJ69277.1"/>
    <property type="molecule type" value="Genomic_DNA"/>
</dbReference>
<dbReference type="Proteomes" id="UP000290172">
    <property type="component" value="Unassembled WGS sequence"/>
</dbReference>
<comment type="caution">
    <text evidence="2">The sequence shown here is derived from an EMBL/GenBank/DDBJ whole genome shotgun (WGS) entry which is preliminary data.</text>
</comment>
<accession>A0A4Q0YFE0</accession>
<reference evidence="2 3" key="1">
    <citation type="submission" date="2017-10" db="EMBL/GenBank/DDBJ databases">
        <title>Genomics of the genus Arcobacter.</title>
        <authorList>
            <person name="Perez-Cataluna A."/>
            <person name="Figueras M.J."/>
        </authorList>
    </citation>
    <scope>NUCLEOTIDE SEQUENCE [LARGE SCALE GENOMIC DNA]</scope>
    <source>
        <strain evidence="2 3">CECT 8993</strain>
    </source>
</reference>
<evidence type="ECO:0000256" key="1">
    <source>
        <dbReference type="SAM" id="Phobius"/>
    </source>
</evidence>
<sequence>MKIINRWIFIILIFTALLLSFIFYQLTLVNKTHNLINRLENSLTTTRYLFEEQKRYALSLSILLSEDKEILDSFVKHNRAESFDIVNRKIVLLKKLQNSQIDVQMHNSDLTTYIRSWNFSIKDVPLESFRYGIVKVHKDKKPSVSIELGKRLNIKAISALIKDDKMIGSLEVIIGFDYLENELKQRGLDTFILLQNSYLDIADTLKNNIKIGNFTLVNDKNKEIAALSKVDISKLKDYGYFTSDDKAFSYFSIYSFKREKLAYIIVSLSNKDNISIYNSYEKDRTIRDKGVIIE</sequence>
<keyword evidence="1" id="KW-0472">Membrane</keyword>
<evidence type="ECO:0000313" key="2">
    <source>
        <dbReference type="EMBL" id="RXJ69277.1"/>
    </source>
</evidence>
<dbReference type="RefSeq" id="WP_128979514.1">
    <property type="nucleotide sequence ID" value="NZ_PDKJ01000003.1"/>
</dbReference>
<gene>
    <name evidence="2" type="ORF">CRV08_04510</name>
</gene>
<proteinExistence type="predicted"/>
<evidence type="ECO:0000313" key="3">
    <source>
        <dbReference type="Proteomes" id="UP000290172"/>
    </source>
</evidence>
<keyword evidence="1" id="KW-0812">Transmembrane</keyword>
<protein>
    <submittedName>
        <fullName evidence="2">Uncharacterized protein</fullName>
    </submittedName>
</protein>
<name>A0A4Q0YFE0_9BACT</name>
<organism evidence="2 3">
    <name type="scientific">Halarcobacter ebronensis</name>
    <dbReference type="NCBI Taxonomy" id="1462615"/>
    <lineage>
        <taxon>Bacteria</taxon>
        <taxon>Pseudomonadati</taxon>
        <taxon>Campylobacterota</taxon>
        <taxon>Epsilonproteobacteria</taxon>
        <taxon>Campylobacterales</taxon>
        <taxon>Arcobacteraceae</taxon>
        <taxon>Halarcobacter</taxon>
    </lineage>
</organism>